<feature type="compositionally biased region" description="Basic and acidic residues" evidence="8">
    <location>
        <begin position="1372"/>
        <end position="1388"/>
    </location>
</feature>
<accession>A0A8T0J2C2</accession>
<dbReference type="GO" id="GO:0000779">
    <property type="term" value="C:condensed chromosome, centromeric region"/>
    <property type="evidence" value="ECO:0007669"/>
    <property type="project" value="UniProtKB-ARBA"/>
</dbReference>
<feature type="compositionally biased region" description="Polar residues" evidence="8">
    <location>
        <begin position="564"/>
        <end position="576"/>
    </location>
</feature>
<evidence type="ECO:0000313" key="10">
    <source>
        <dbReference type="EMBL" id="KAG0590074.1"/>
    </source>
</evidence>
<keyword evidence="3 6" id="KW-0067">ATP-binding</keyword>
<dbReference type="GO" id="GO:0042327">
    <property type="term" value="P:positive regulation of phosphorylation"/>
    <property type="evidence" value="ECO:0007669"/>
    <property type="project" value="UniProtKB-ARBA"/>
</dbReference>
<dbReference type="InterPro" id="IPR036961">
    <property type="entry name" value="Kinesin_motor_dom_sf"/>
</dbReference>
<dbReference type="PANTHER" id="PTHR47968">
    <property type="entry name" value="CENTROMERE PROTEIN E"/>
    <property type="match status" value="1"/>
</dbReference>
<evidence type="ECO:0000256" key="7">
    <source>
        <dbReference type="SAM" id="Coils"/>
    </source>
</evidence>
<dbReference type="Proteomes" id="UP000822688">
    <property type="component" value="Chromosome 1"/>
</dbReference>
<evidence type="ECO:0000256" key="6">
    <source>
        <dbReference type="PROSITE-ProRule" id="PRU00283"/>
    </source>
</evidence>
<evidence type="ECO:0000259" key="9">
    <source>
        <dbReference type="PROSITE" id="PS50067"/>
    </source>
</evidence>
<feature type="coiled-coil region" evidence="7">
    <location>
        <begin position="596"/>
        <end position="623"/>
    </location>
</feature>
<keyword evidence="2 6" id="KW-0547">Nucleotide-binding</keyword>
<comment type="similarity">
    <text evidence="1">Belongs to the TRAFAC class myosin-kinesin ATPase superfamily. Kinesin family. KIN-7 subfamily.</text>
</comment>
<dbReference type="InterPro" id="IPR019821">
    <property type="entry name" value="Kinesin_motor_CS"/>
</dbReference>
<keyword evidence="4 7" id="KW-0175">Coiled coil</keyword>
<evidence type="ECO:0000256" key="4">
    <source>
        <dbReference type="ARBA" id="ARBA00023054"/>
    </source>
</evidence>
<comment type="caution">
    <text evidence="10">The sequence shown here is derived from an EMBL/GenBank/DDBJ whole genome shotgun (WGS) entry which is preliminary data.</text>
</comment>
<dbReference type="EMBL" id="CM026421">
    <property type="protein sequence ID" value="KAG0590074.1"/>
    <property type="molecule type" value="Genomic_DNA"/>
</dbReference>
<reference evidence="10" key="1">
    <citation type="submission" date="2020-06" db="EMBL/GenBank/DDBJ databases">
        <title>WGS assembly of Ceratodon purpureus strain R40.</title>
        <authorList>
            <person name="Carey S.B."/>
            <person name="Jenkins J."/>
            <person name="Shu S."/>
            <person name="Lovell J.T."/>
            <person name="Sreedasyam A."/>
            <person name="Maumus F."/>
            <person name="Tiley G.P."/>
            <person name="Fernandez-Pozo N."/>
            <person name="Barry K."/>
            <person name="Chen C."/>
            <person name="Wang M."/>
            <person name="Lipzen A."/>
            <person name="Daum C."/>
            <person name="Saski C.A."/>
            <person name="Payton A.C."/>
            <person name="Mcbreen J.C."/>
            <person name="Conrad R.E."/>
            <person name="Kollar L.M."/>
            <person name="Olsson S."/>
            <person name="Huttunen S."/>
            <person name="Landis J.B."/>
            <person name="Wickett N.J."/>
            <person name="Johnson M.G."/>
            <person name="Rensing S.A."/>
            <person name="Grimwood J."/>
            <person name="Schmutz J."/>
            <person name="Mcdaniel S.F."/>
        </authorList>
    </citation>
    <scope>NUCLEOTIDE SEQUENCE</scope>
    <source>
        <strain evidence="10">R40</strain>
    </source>
</reference>
<dbReference type="InterPro" id="IPR027417">
    <property type="entry name" value="P-loop_NTPase"/>
</dbReference>
<feature type="region of interest" description="Disordered" evidence="8">
    <location>
        <begin position="807"/>
        <end position="839"/>
    </location>
</feature>
<dbReference type="CDD" id="cd01374">
    <property type="entry name" value="KISc_CENP_E"/>
    <property type="match status" value="1"/>
</dbReference>
<dbReference type="SMART" id="SM00129">
    <property type="entry name" value="KISc"/>
    <property type="match status" value="1"/>
</dbReference>
<proteinExistence type="inferred from homology"/>
<dbReference type="InterPro" id="IPR001752">
    <property type="entry name" value="Kinesin_motor_dom"/>
</dbReference>
<dbReference type="Pfam" id="PF00225">
    <property type="entry name" value="Kinesin"/>
    <property type="match status" value="1"/>
</dbReference>
<feature type="coiled-coil region" evidence="7">
    <location>
        <begin position="652"/>
        <end position="728"/>
    </location>
</feature>
<organism evidence="10 11">
    <name type="scientific">Ceratodon purpureus</name>
    <name type="common">Fire moss</name>
    <name type="synonym">Dicranum purpureum</name>
    <dbReference type="NCBI Taxonomy" id="3225"/>
    <lineage>
        <taxon>Eukaryota</taxon>
        <taxon>Viridiplantae</taxon>
        <taxon>Streptophyta</taxon>
        <taxon>Embryophyta</taxon>
        <taxon>Bryophyta</taxon>
        <taxon>Bryophytina</taxon>
        <taxon>Bryopsida</taxon>
        <taxon>Dicranidae</taxon>
        <taxon>Pseudoditrichales</taxon>
        <taxon>Ditrichaceae</taxon>
        <taxon>Ceratodon</taxon>
    </lineage>
</organism>
<feature type="coiled-coil region" evidence="7">
    <location>
        <begin position="1116"/>
        <end position="1259"/>
    </location>
</feature>
<dbReference type="GO" id="GO:0008608">
    <property type="term" value="P:attachment of spindle microtubules to kinetochore"/>
    <property type="evidence" value="ECO:0007669"/>
    <property type="project" value="UniProtKB-ARBA"/>
</dbReference>
<evidence type="ECO:0000256" key="8">
    <source>
        <dbReference type="SAM" id="MobiDB-lite"/>
    </source>
</evidence>
<gene>
    <name evidence="10" type="ORF">KC19_1G069400</name>
</gene>
<sequence>MERICVAIRVKPTSRQEASSGTQWKVVANTISLHSAFGTPIKGHSYTFDTIFGTSIRNADIYKQHAKDLVLSAVSGFNGTIFAYGQTSSGKTYTMQGSASDQGVIRLAIQDVFTNIEKIEDREFLVRVSYMEIYNEEINDLLAPENRKLQIHENLERGIFVAGLREEIADSVEQVIAVLECGEAQRHFAETDMNVNSSRSHTIFRMVIESRDKSHDSSQDNDLSAQDAVRVSVLNLVDLAGSERISKTGAEGVRLKEGAHINKSLTTLGIVINKLSEGGGKQGAHVPYRDSKLTRILQSALGGNARTAIICTINPDEIHVDETRGTLQFASRAKRVTNCAQVNEILTDAALLKRQKEEIKELRRRLEGSPYSKDLKKEILHLRNDLLKYELGRERLELELQQEIKAQVERERRIKEQEQKIENLSKMVIHGAIEDRELPDKKNYRRETWCPQVSISNTLEQGLRRISSGKNQYSVSACVDANLRPSATRRDRTFGLPPAFESLVNDESDSFWSNSSGMDSSPTLTDFQNVADEDTWVSLNRGSQKEFAYIDDDDAWDNLNESHINTDCRSSQTSSEAENRRGSRQATLLVEGSTKIDMLKQQLNDMNLQYQNLQASMEFKIQEKTKEAVAAANNALLEEKSRFQLQVSRQEIMKLHGLVKDLEVELENRNRENTRLKADAMNLHDQLMHTREALEQRDQERVSMDEENEFCKQRLRSLELRIQDDRDQQFSIASRFGDDFAGDALEVNEISGICATCQYSTDVNSQRSSMQCGVFNSDCTFRRFSNENQNAQLSEILMHKVNKRRLFDDKDNSTSQAQEGKDQYWNESRTRSAPGNTAHTDDIRAALGRLCCRIKQLADPDVKRTESGRKQHRISQEAKNLKASFHLANRLGRELLQELHSIVNHDMECLEGHVALNGAVGKSLETLQVLLLSNAEVGLGLFHSLSSKESILGVHKLQQLMQEVANDGASNLEDDVLRKRSVKSSDGTQLISDESVYSIYSKHGAGLEGCLVNSKAARDTVVSSNTWDQSVEGPSLLSSQDPGEDICNIDLHQDCDEESGAVSNCHSNISLDVQTADELDNTDMGRKHPAEVQHDEILLEELKMTQNMSEAEKQFTKELLNKVKALEARLTIAEMEIVEYKVEIEHLRVKNLRASMEASHDSGDLELQALRDKCESQKEEIQQLMEQVMTPDDELERETLFRETMERNNFLENCLKKAERRLIRAKGWREELVQLREAKARKEKAYDDIQARNAVLENEGVLLRQDMSKAQQIDLTKDGDSNEHLDEVTKLEIINEDEPLKLQLLLSVGPKKLAIYSTPRKLGTTPAHNQDEPEHLKGPSCRPPRAALGDIQGNLLQPLTSKDLGGYTCPRPDVRKSQMIDTSDKENRPCPQGLFTTAH</sequence>
<feature type="region of interest" description="Disordered" evidence="8">
    <location>
        <begin position="1359"/>
        <end position="1399"/>
    </location>
</feature>
<dbReference type="SUPFAM" id="SSF52540">
    <property type="entry name" value="P-loop containing nucleoside triphosphate hydrolases"/>
    <property type="match status" value="1"/>
</dbReference>
<dbReference type="GO" id="GO:0033044">
    <property type="term" value="P:regulation of chromosome organization"/>
    <property type="evidence" value="ECO:0007669"/>
    <property type="project" value="UniProtKB-ARBA"/>
</dbReference>
<keyword evidence="5 6" id="KW-0505">Motor protein</keyword>
<dbReference type="PRINTS" id="PR00380">
    <property type="entry name" value="KINESINHEAVY"/>
</dbReference>
<evidence type="ECO:0000256" key="1">
    <source>
        <dbReference type="ARBA" id="ARBA00007310"/>
    </source>
</evidence>
<dbReference type="PANTHER" id="PTHR47968:SF75">
    <property type="entry name" value="CENTROMERE-ASSOCIATED PROTEIN E"/>
    <property type="match status" value="1"/>
</dbReference>
<protein>
    <recommendedName>
        <fullName evidence="9">Kinesin motor domain-containing protein</fullName>
    </recommendedName>
</protein>
<keyword evidence="11" id="KW-1185">Reference proteome</keyword>
<dbReference type="GO" id="GO:0000278">
    <property type="term" value="P:mitotic cell cycle"/>
    <property type="evidence" value="ECO:0007669"/>
    <property type="project" value="UniProtKB-ARBA"/>
</dbReference>
<feature type="binding site" evidence="6">
    <location>
        <begin position="85"/>
        <end position="92"/>
    </location>
    <ligand>
        <name>ATP</name>
        <dbReference type="ChEBI" id="CHEBI:30616"/>
    </ligand>
</feature>
<evidence type="ECO:0000256" key="3">
    <source>
        <dbReference type="ARBA" id="ARBA00022840"/>
    </source>
</evidence>
<name>A0A8T0J2C2_CERPU</name>
<evidence type="ECO:0000256" key="2">
    <source>
        <dbReference type="ARBA" id="ARBA00022741"/>
    </source>
</evidence>
<feature type="region of interest" description="Disordered" evidence="8">
    <location>
        <begin position="564"/>
        <end position="584"/>
    </location>
</feature>
<dbReference type="GO" id="GO:0005524">
    <property type="term" value="F:ATP binding"/>
    <property type="evidence" value="ECO:0007669"/>
    <property type="project" value="UniProtKB-UniRule"/>
</dbReference>
<feature type="compositionally biased region" description="Basic and acidic residues" evidence="8">
    <location>
        <begin position="819"/>
        <end position="830"/>
    </location>
</feature>
<feature type="coiled-coil region" evidence="7">
    <location>
        <begin position="342"/>
        <end position="369"/>
    </location>
</feature>
<evidence type="ECO:0000313" key="11">
    <source>
        <dbReference type="Proteomes" id="UP000822688"/>
    </source>
</evidence>
<dbReference type="PROSITE" id="PS50067">
    <property type="entry name" value="KINESIN_MOTOR_2"/>
    <property type="match status" value="1"/>
</dbReference>
<dbReference type="GO" id="GO:0003777">
    <property type="term" value="F:microtubule motor activity"/>
    <property type="evidence" value="ECO:0007669"/>
    <property type="project" value="InterPro"/>
</dbReference>
<dbReference type="GO" id="GO:0007018">
    <property type="term" value="P:microtubule-based movement"/>
    <property type="evidence" value="ECO:0007669"/>
    <property type="project" value="InterPro"/>
</dbReference>
<feature type="domain" description="Kinesin motor" evidence="9">
    <location>
        <begin position="3"/>
        <end position="336"/>
    </location>
</feature>
<dbReference type="PROSITE" id="PS00411">
    <property type="entry name" value="KINESIN_MOTOR_1"/>
    <property type="match status" value="1"/>
</dbReference>
<dbReference type="InterPro" id="IPR027640">
    <property type="entry name" value="Kinesin-like_fam"/>
</dbReference>
<feature type="coiled-coil region" evidence="7">
    <location>
        <begin position="398"/>
        <end position="427"/>
    </location>
</feature>
<evidence type="ECO:0000256" key="5">
    <source>
        <dbReference type="ARBA" id="ARBA00023175"/>
    </source>
</evidence>
<dbReference type="GO" id="GO:0008017">
    <property type="term" value="F:microtubule binding"/>
    <property type="evidence" value="ECO:0007669"/>
    <property type="project" value="InterPro"/>
</dbReference>
<dbReference type="GO" id="GO:0043515">
    <property type="term" value="F:kinetochore binding"/>
    <property type="evidence" value="ECO:0007669"/>
    <property type="project" value="UniProtKB-ARBA"/>
</dbReference>
<dbReference type="Gene3D" id="3.40.850.10">
    <property type="entry name" value="Kinesin motor domain"/>
    <property type="match status" value="1"/>
</dbReference>
<feature type="region of interest" description="Disordered" evidence="8">
    <location>
        <begin position="1319"/>
        <end position="1344"/>
    </location>
</feature>
<dbReference type="GO" id="GO:0140694">
    <property type="term" value="P:membraneless organelle assembly"/>
    <property type="evidence" value="ECO:0007669"/>
    <property type="project" value="UniProtKB-ARBA"/>
</dbReference>
<dbReference type="GO" id="GO:0000226">
    <property type="term" value="P:microtubule cytoskeleton organization"/>
    <property type="evidence" value="ECO:0007669"/>
    <property type="project" value="UniProtKB-ARBA"/>
</dbReference>
<dbReference type="FunFam" id="3.40.850.10:FF:000026">
    <property type="entry name" value="Centromere-associated protein E"/>
    <property type="match status" value="1"/>
</dbReference>
<dbReference type="GO" id="GO:1901987">
    <property type="term" value="P:regulation of cell cycle phase transition"/>
    <property type="evidence" value="ECO:0007669"/>
    <property type="project" value="UniProtKB-ARBA"/>
</dbReference>